<proteinExistence type="predicted"/>
<protein>
    <submittedName>
        <fullName evidence="1">Uncharacterized protein</fullName>
    </submittedName>
</protein>
<gene>
    <name evidence="1" type="ORF">MERR_LOCUS34864</name>
</gene>
<evidence type="ECO:0000313" key="2">
    <source>
        <dbReference type="Proteomes" id="UP000467841"/>
    </source>
</evidence>
<organism evidence="1 2">
    <name type="scientific">Microthlaspi erraticum</name>
    <dbReference type="NCBI Taxonomy" id="1685480"/>
    <lineage>
        <taxon>Eukaryota</taxon>
        <taxon>Viridiplantae</taxon>
        <taxon>Streptophyta</taxon>
        <taxon>Embryophyta</taxon>
        <taxon>Tracheophyta</taxon>
        <taxon>Spermatophyta</taxon>
        <taxon>Magnoliopsida</taxon>
        <taxon>eudicotyledons</taxon>
        <taxon>Gunneridae</taxon>
        <taxon>Pentapetalae</taxon>
        <taxon>rosids</taxon>
        <taxon>malvids</taxon>
        <taxon>Brassicales</taxon>
        <taxon>Brassicaceae</taxon>
        <taxon>Coluteocarpeae</taxon>
        <taxon>Microthlaspi</taxon>
    </lineage>
</organism>
<dbReference type="EMBL" id="CACVBM020001380">
    <property type="protein sequence ID" value="CAA7047629.1"/>
    <property type="molecule type" value="Genomic_DNA"/>
</dbReference>
<evidence type="ECO:0000313" key="1">
    <source>
        <dbReference type="EMBL" id="CAA7047629.1"/>
    </source>
</evidence>
<accession>A0A6D2K688</accession>
<name>A0A6D2K688_9BRAS</name>
<reference evidence="1" key="1">
    <citation type="submission" date="2020-01" db="EMBL/GenBank/DDBJ databases">
        <authorList>
            <person name="Mishra B."/>
        </authorList>
    </citation>
    <scope>NUCLEOTIDE SEQUENCE [LARGE SCALE GENOMIC DNA]</scope>
</reference>
<comment type="caution">
    <text evidence="1">The sequence shown here is derived from an EMBL/GenBank/DDBJ whole genome shotgun (WGS) entry which is preliminary data.</text>
</comment>
<keyword evidence="2" id="KW-1185">Reference proteome</keyword>
<dbReference type="Proteomes" id="UP000467841">
    <property type="component" value="Unassembled WGS sequence"/>
</dbReference>
<dbReference type="AlphaFoldDB" id="A0A6D2K688"/>
<sequence>MFAVVRRCFLFVRCGRVRLMVARLGRVDTGYCLPGSVRELGRALGGTDEIRARVDRGTIVPRSPVCAVECCYGLSRLDQSSLIDHNFISTHPNDESTCVGELTHLDSGKVLMKSIE</sequence>